<organism evidence="1 2">
    <name type="scientific">Cudoniella acicularis</name>
    <dbReference type="NCBI Taxonomy" id="354080"/>
    <lineage>
        <taxon>Eukaryota</taxon>
        <taxon>Fungi</taxon>
        <taxon>Dikarya</taxon>
        <taxon>Ascomycota</taxon>
        <taxon>Pezizomycotina</taxon>
        <taxon>Leotiomycetes</taxon>
        <taxon>Helotiales</taxon>
        <taxon>Tricladiaceae</taxon>
        <taxon>Cudoniella</taxon>
    </lineage>
</organism>
<reference evidence="1 2" key="1">
    <citation type="submission" date="2020-03" db="EMBL/GenBank/DDBJ databases">
        <title>Draft Genome Sequence of Cudoniella acicularis.</title>
        <authorList>
            <person name="Buettner E."/>
            <person name="Kellner H."/>
        </authorList>
    </citation>
    <scope>NUCLEOTIDE SEQUENCE [LARGE SCALE GENOMIC DNA]</scope>
    <source>
        <strain evidence="1 2">DSM 108380</strain>
    </source>
</reference>
<protein>
    <submittedName>
        <fullName evidence="1">Uncharacterized protein</fullName>
    </submittedName>
</protein>
<name>A0A8H4VZL2_9HELO</name>
<evidence type="ECO:0000313" key="2">
    <source>
        <dbReference type="Proteomes" id="UP000566819"/>
    </source>
</evidence>
<evidence type="ECO:0000313" key="1">
    <source>
        <dbReference type="EMBL" id="KAF4625664.1"/>
    </source>
</evidence>
<accession>A0A8H4VZL2</accession>
<proteinExistence type="predicted"/>
<keyword evidence="2" id="KW-1185">Reference proteome</keyword>
<comment type="caution">
    <text evidence="1">The sequence shown here is derived from an EMBL/GenBank/DDBJ whole genome shotgun (WGS) entry which is preliminary data.</text>
</comment>
<dbReference type="Proteomes" id="UP000566819">
    <property type="component" value="Unassembled WGS sequence"/>
</dbReference>
<sequence>MAVLKYGEPLLRLHLSYLFESSTIRAPPPSPSSSLHLSRSLIRSFVKSSNTALALLRLPLYPLPLVACYGKWAIRSRGHTPYAESSPRRDSATPLQFHNLEFNVGRLPPSFSLLISLVLCLDPPNFDIYGLAVLYQAETIK</sequence>
<dbReference type="EMBL" id="JAAMPI010001324">
    <property type="protein sequence ID" value="KAF4625664.1"/>
    <property type="molecule type" value="Genomic_DNA"/>
</dbReference>
<gene>
    <name evidence="1" type="ORF">G7Y89_g12504</name>
</gene>
<dbReference type="AlphaFoldDB" id="A0A8H4VZL2"/>